<evidence type="ECO:0000313" key="1">
    <source>
        <dbReference type="EMBL" id="MBM3226183.1"/>
    </source>
</evidence>
<organism evidence="1 2">
    <name type="scientific">Tectimicrobiota bacterium</name>
    <dbReference type="NCBI Taxonomy" id="2528274"/>
    <lineage>
        <taxon>Bacteria</taxon>
        <taxon>Pseudomonadati</taxon>
        <taxon>Nitrospinota/Tectimicrobiota group</taxon>
        <taxon>Candidatus Tectimicrobiota</taxon>
    </lineage>
</organism>
<accession>A0A938B600</accession>
<dbReference type="InterPro" id="IPR014919">
    <property type="entry name" value="XisH"/>
</dbReference>
<dbReference type="Proteomes" id="UP000712673">
    <property type="component" value="Unassembled WGS sequence"/>
</dbReference>
<protein>
    <submittedName>
        <fullName evidence="1">Fatty-acid synthase</fullName>
    </submittedName>
</protein>
<gene>
    <name evidence="1" type="ORF">FJZ47_20650</name>
</gene>
<dbReference type="CDD" id="cd22366">
    <property type="entry name" value="XisH-like"/>
    <property type="match status" value="1"/>
</dbReference>
<sequence length="139" mass="15915">MPGRDLYHDTVVHALHTDGWTITHDPLSLSYGGRDLYVDLGAERLTLAAEKGHHKIALEIKSFLGMSLIRDLEEAVGQYQVYRSVLAEIEADRSLYLAVAQRVYDSLFTERFGQLILTSLQLRLMVFDEQRERIVAWIP</sequence>
<dbReference type="Pfam" id="PF08814">
    <property type="entry name" value="XisH"/>
    <property type="match status" value="1"/>
</dbReference>
<dbReference type="Gene3D" id="3.40.1350.10">
    <property type="match status" value="1"/>
</dbReference>
<dbReference type="AlphaFoldDB" id="A0A938B600"/>
<dbReference type="EMBL" id="VGLS01000818">
    <property type="protein sequence ID" value="MBM3226183.1"/>
    <property type="molecule type" value="Genomic_DNA"/>
</dbReference>
<proteinExistence type="predicted"/>
<dbReference type="InterPro" id="IPR011856">
    <property type="entry name" value="tRNA_endonuc-like_dom_sf"/>
</dbReference>
<name>A0A938B600_UNCTE</name>
<dbReference type="GO" id="GO:0003676">
    <property type="term" value="F:nucleic acid binding"/>
    <property type="evidence" value="ECO:0007669"/>
    <property type="project" value="InterPro"/>
</dbReference>
<reference evidence="1" key="1">
    <citation type="submission" date="2019-03" db="EMBL/GenBank/DDBJ databases">
        <title>Lake Tanganyika Metagenome-Assembled Genomes (MAGs).</title>
        <authorList>
            <person name="Tran P."/>
        </authorList>
    </citation>
    <scope>NUCLEOTIDE SEQUENCE</scope>
    <source>
        <strain evidence="1">K_DeepCast_65m_m2_066</strain>
    </source>
</reference>
<dbReference type="SUPFAM" id="SSF52980">
    <property type="entry name" value="Restriction endonuclease-like"/>
    <property type="match status" value="1"/>
</dbReference>
<evidence type="ECO:0000313" key="2">
    <source>
        <dbReference type="Proteomes" id="UP000712673"/>
    </source>
</evidence>
<dbReference type="InterPro" id="IPR011335">
    <property type="entry name" value="Restrct_endonuc-II-like"/>
</dbReference>
<comment type="caution">
    <text evidence="1">The sequence shown here is derived from an EMBL/GenBank/DDBJ whole genome shotgun (WGS) entry which is preliminary data.</text>
</comment>